<dbReference type="Pfam" id="PF13508">
    <property type="entry name" value="Acetyltransf_7"/>
    <property type="match status" value="1"/>
</dbReference>
<proteinExistence type="predicted"/>
<dbReference type="InterPro" id="IPR016181">
    <property type="entry name" value="Acyl_CoA_acyltransferase"/>
</dbReference>
<accession>R5VUD8</accession>
<dbReference type="CDD" id="cd04301">
    <property type="entry name" value="NAT_SF"/>
    <property type="match status" value="1"/>
</dbReference>
<dbReference type="PROSITE" id="PS51186">
    <property type="entry name" value="GNAT"/>
    <property type="match status" value="1"/>
</dbReference>
<gene>
    <name evidence="3" type="ORF">BN536_00154</name>
</gene>
<feature type="domain" description="N-acetyltransferase" evidence="2">
    <location>
        <begin position="44"/>
        <end position="194"/>
    </location>
</feature>
<protein>
    <recommendedName>
        <fullName evidence="2">N-acetyltransferase domain-containing protein</fullName>
    </recommendedName>
</protein>
<dbReference type="AlphaFoldDB" id="R5VUD8"/>
<sequence length="201" mass="23673">MPPKHKGAFPHLQRKRTEKKQKKIHRKAYLYNPYYNQFINIYLMQIQLVSTGKKRFLPLLLLADEQESMIDRYLERGDLYVMYDELLTEPIAVAVVTDEGKGIRELKNLAVAPHWQRKGYGRQMVEYLCQRYQNVCHTLTVGTGDSRMTISFYQSCGFVYSHTVPDFFTLHYDHPIVEDGKVLKDMYYFSRTLTQTNETNG</sequence>
<evidence type="ECO:0000313" key="3">
    <source>
        <dbReference type="EMBL" id="CCZ87156.1"/>
    </source>
</evidence>
<organism evidence="3 4">
    <name type="scientific">Phocaeicola plebeius CAG:211</name>
    <dbReference type="NCBI Taxonomy" id="1263052"/>
    <lineage>
        <taxon>Bacteria</taxon>
        <taxon>Pseudomonadati</taxon>
        <taxon>Bacteroidota</taxon>
        <taxon>Bacteroidia</taxon>
        <taxon>Bacteroidales</taxon>
        <taxon>Bacteroidaceae</taxon>
        <taxon>Phocaeicola</taxon>
    </lineage>
</organism>
<dbReference type="EMBL" id="CBAT010000124">
    <property type="protein sequence ID" value="CCZ87156.1"/>
    <property type="molecule type" value="Genomic_DNA"/>
</dbReference>
<feature type="region of interest" description="Disordered" evidence="1">
    <location>
        <begin position="1"/>
        <end position="21"/>
    </location>
</feature>
<comment type="caution">
    <text evidence="3">The sequence shown here is derived from an EMBL/GenBank/DDBJ whole genome shotgun (WGS) entry which is preliminary data.</text>
</comment>
<name>R5VUD8_9BACT</name>
<reference evidence="3" key="1">
    <citation type="submission" date="2012-11" db="EMBL/GenBank/DDBJ databases">
        <title>Dependencies among metagenomic species, viruses, plasmids and units of genetic variation.</title>
        <authorList>
            <person name="Nielsen H.B."/>
            <person name="Almeida M."/>
            <person name="Juncker A.S."/>
            <person name="Rasmussen S."/>
            <person name="Li J."/>
            <person name="Sunagawa S."/>
            <person name="Plichta D."/>
            <person name="Gautier L."/>
            <person name="Le Chatelier E."/>
            <person name="Peletier E."/>
            <person name="Bonde I."/>
            <person name="Nielsen T."/>
            <person name="Manichanh C."/>
            <person name="Arumugam M."/>
            <person name="Batto J."/>
            <person name="Santos M.B.Q.D."/>
            <person name="Blom N."/>
            <person name="Borruel N."/>
            <person name="Burgdorf K.S."/>
            <person name="Boumezbeur F."/>
            <person name="Casellas F."/>
            <person name="Dore J."/>
            <person name="Guarner F."/>
            <person name="Hansen T."/>
            <person name="Hildebrand F."/>
            <person name="Kaas R.S."/>
            <person name="Kennedy S."/>
            <person name="Kristiansen K."/>
            <person name="Kultima J.R."/>
            <person name="Leonard P."/>
            <person name="Levenez F."/>
            <person name="Lund O."/>
            <person name="Moumen B."/>
            <person name="Le Paslier D."/>
            <person name="Pons N."/>
            <person name="Pedersen O."/>
            <person name="Prifti E."/>
            <person name="Qin J."/>
            <person name="Raes J."/>
            <person name="Tap J."/>
            <person name="Tims S."/>
            <person name="Ussery D.W."/>
            <person name="Yamada T."/>
            <person name="MetaHit consortium"/>
            <person name="Renault P."/>
            <person name="Sicheritz-Ponten T."/>
            <person name="Bork P."/>
            <person name="Wang J."/>
            <person name="Brunak S."/>
            <person name="Ehrlich S.D."/>
        </authorList>
    </citation>
    <scope>NUCLEOTIDE SEQUENCE [LARGE SCALE GENOMIC DNA]</scope>
</reference>
<dbReference type="Gene3D" id="3.40.630.30">
    <property type="match status" value="1"/>
</dbReference>
<evidence type="ECO:0000256" key="1">
    <source>
        <dbReference type="SAM" id="MobiDB-lite"/>
    </source>
</evidence>
<dbReference type="InterPro" id="IPR000182">
    <property type="entry name" value="GNAT_dom"/>
</dbReference>
<dbReference type="GO" id="GO:0016747">
    <property type="term" value="F:acyltransferase activity, transferring groups other than amino-acyl groups"/>
    <property type="evidence" value="ECO:0007669"/>
    <property type="project" value="InterPro"/>
</dbReference>
<dbReference type="SUPFAM" id="SSF55729">
    <property type="entry name" value="Acyl-CoA N-acyltransferases (Nat)"/>
    <property type="match status" value="1"/>
</dbReference>
<dbReference type="Proteomes" id="UP000018372">
    <property type="component" value="Unassembled WGS sequence"/>
</dbReference>
<evidence type="ECO:0000313" key="4">
    <source>
        <dbReference type="Proteomes" id="UP000018372"/>
    </source>
</evidence>
<evidence type="ECO:0000259" key="2">
    <source>
        <dbReference type="PROSITE" id="PS51186"/>
    </source>
</evidence>